<feature type="domain" description="Leucine-binding protein" evidence="5">
    <location>
        <begin position="26"/>
        <end position="362"/>
    </location>
</feature>
<evidence type="ECO:0000256" key="4">
    <source>
        <dbReference type="ARBA" id="ARBA00022970"/>
    </source>
</evidence>
<keyword evidence="7" id="KW-1185">Reference proteome</keyword>
<evidence type="ECO:0000313" key="6">
    <source>
        <dbReference type="EMBL" id="WMW65102.1"/>
    </source>
</evidence>
<evidence type="ECO:0000256" key="1">
    <source>
        <dbReference type="ARBA" id="ARBA00010062"/>
    </source>
</evidence>
<dbReference type="InterPro" id="IPR051010">
    <property type="entry name" value="BCAA_transport"/>
</dbReference>
<reference evidence="6" key="1">
    <citation type="submission" date="2023-09" db="EMBL/GenBank/DDBJ databases">
        <authorList>
            <consortium name="CW5 consortium"/>
            <person name="Lu C.-W."/>
        </authorList>
    </citation>
    <scope>NUCLEOTIDE SEQUENCE</scope>
    <source>
        <strain evidence="6">KPS</strain>
    </source>
</reference>
<comment type="similarity">
    <text evidence="1">Belongs to the leucine-binding protein family.</text>
</comment>
<dbReference type="InterPro" id="IPR028082">
    <property type="entry name" value="Peripla_BP_I"/>
</dbReference>
<keyword evidence="4" id="KW-0029">Amino-acid transport</keyword>
<keyword evidence="2" id="KW-0813">Transport</keyword>
<organism evidence="6 7">
    <name type="scientific">Nitratidesulfovibrio liaohensis</name>
    <dbReference type="NCBI Taxonomy" id="2604158"/>
    <lineage>
        <taxon>Bacteria</taxon>
        <taxon>Pseudomonadati</taxon>
        <taxon>Thermodesulfobacteriota</taxon>
        <taxon>Desulfovibrionia</taxon>
        <taxon>Desulfovibrionales</taxon>
        <taxon>Desulfovibrionaceae</taxon>
        <taxon>Nitratidesulfovibrio</taxon>
    </lineage>
</organism>
<dbReference type="InterPro" id="IPR028081">
    <property type="entry name" value="Leu-bd"/>
</dbReference>
<dbReference type="Pfam" id="PF13458">
    <property type="entry name" value="Peripla_BP_6"/>
    <property type="match status" value="1"/>
</dbReference>
<dbReference type="RefSeq" id="WP_309541141.1">
    <property type="nucleotide sequence ID" value="NZ_CP133659.1"/>
</dbReference>
<protein>
    <submittedName>
        <fullName evidence="6">ABC transporter substrate-binding protein</fullName>
    </submittedName>
</protein>
<accession>A0ABY9R0G1</accession>
<keyword evidence="3" id="KW-0732">Signal</keyword>
<evidence type="ECO:0000256" key="2">
    <source>
        <dbReference type="ARBA" id="ARBA00022448"/>
    </source>
</evidence>
<evidence type="ECO:0000259" key="5">
    <source>
        <dbReference type="Pfam" id="PF13458"/>
    </source>
</evidence>
<dbReference type="Gene3D" id="3.40.50.2300">
    <property type="match status" value="2"/>
</dbReference>
<dbReference type="InterPro" id="IPR000709">
    <property type="entry name" value="Leu_Ile_Val-bd"/>
</dbReference>
<name>A0ABY9R0G1_9BACT</name>
<evidence type="ECO:0000256" key="3">
    <source>
        <dbReference type="ARBA" id="ARBA00022729"/>
    </source>
</evidence>
<dbReference type="SUPFAM" id="SSF53822">
    <property type="entry name" value="Periplasmic binding protein-like I"/>
    <property type="match status" value="1"/>
</dbReference>
<dbReference type="Proteomes" id="UP001180616">
    <property type="component" value="Chromosome"/>
</dbReference>
<dbReference type="EMBL" id="CP133659">
    <property type="protein sequence ID" value="WMW65102.1"/>
    <property type="molecule type" value="Genomic_DNA"/>
</dbReference>
<dbReference type="PANTHER" id="PTHR30483:SF6">
    <property type="entry name" value="PERIPLASMIC BINDING PROTEIN OF ABC TRANSPORTER FOR NATURAL AMINO ACIDS"/>
    <property type="match status" value="1"/>
</dbReference>
<dbReference type="PRINTS" id="PR00337">
    <property type="entry name" value="LEUILEVALBP"/>
</dbReference>
<sequence length="370" mass="39199">MIVVAAVAVVGMAVAAALVLTREPATVRIGFVGQLEGLASDLGVQGRNGAQLAVEHLNAAGGVAGRRLELVAEHDGSTPDEARAAVTRLLARKVQVGVGHMTSGQTVATLPLWEAAGVPLISPTTSAPALEGKEDSFFRVIPANTTWAEALAAYARATGLRQVAIVRETANAPFSTPFAEAFATRFRELGGTVAADLPYATADRQEFARALRHARQSAASGVLLVCPARDVAMAAQAFHRDKFFPALYSSSWGYTRELILAGGRDVEGIVFAHAYAADLDDDAFRNFHAAYAARFGWVPNFAAAFAYEAVMVLGDALARAGGDPSRLRATLPEVRNLTGVLGPISLDRYGDVHRRSFILTIRDGEFATLQ</sequence>
<gene>
    <name evidence="6" type="ORF">KPS_003202</name>
</gene>
<proteinExistence type="inferred from homology"/>
<dbReference type="PANTHER" id="PTHR30483">
    <property type="entry name" value="LEUCINE-SPECIFIC-BINDING PROTEIN"/>
    <property type="match status" value="1"/>
</dbReference>
<evidence type="ECO:0000313" key="7">
    <source>
        <dbReference type="Proteomes" id="UP001180616"/>
    </source>
</evidence>